<dbReference type="Gene3D" id="1.25.40.10">
    <property type="entry name" value="Tetratricopeptide repeat domain"/>
    <property type="match status" value="2"/>
</dbReference>
<comment type="caution">
    <text evidence="3">The sequence shown here is derived from an EMBL/GenBank/DDBJ whole genome shotgun (WGS) entry which is preliminary data.</text>
</comment>
<dbReference type="SMART" id="SM00028">
    <property type="entry name" value="TPR"/>
    <property type="match status" value="6"/>
</dbReference>
<dbReference type="PANTHER" id="PTHR12558">
    <property type="entry name" value="CELL DIVISION CYCLE 16,23,27"/>
    <property type="match status" value="1"/>
</dbReference>
<dbReference type="SUPFAM" id="SSF48452">
    <property type="entry name" value="TPR-like"/>
    <property type="match status" value="2"/>
</dbReference>
<evidence type="ECO:0000256" key="1">
    <source>
        <dbReference type="PROSITE-ProRule" id="PRU00339"/>
    </source>
</evidence>
<keyword evidence="2" id="KW-0472">Membrane</keyword>
<keyword evidence="2" id="KW-0812">Transmembrane</keyword>
<keyword evidence="1" id="KW-0802">TPR repeat</keyword>
<feature type="repeat" description="TPR" evidence="1">
    <location>
        <begin position="83"/>
        <end position="116"/>
    </location>
</feature>
<proteinExistence type="predicted"/>
<name>A0A7X6I9R4_9BACT</name>
<dbReference type="PROSITE" id="PS50005">
    <property type="entry name" value="TPR"/>
    <property type="match status" value="4"/>
</dbReference>
<protein>
    <submittedName>
        <fullName evidence="3">Tetratricopeptide repeat protein</fullName>
    </submittedName>
</protein>
<dbReference type="Proteomes" id="UP000534783">
    <property type="component" value="Unassembled WGS sequence"/>
</dbReference>
<dbReference type="InterPro" id="IPR019734">
    <property type="entry name" value="TPR_rpt"/>
</dbReference>
<keyword evidence="4" id="KW-1185">Reference proteome</keyword>
<dbReference type="Pfam" id="PF14559">
    <property type="entry name" value="TPR_19"/>
    <property type="match status" value="1"/>
</dbReference>
<keyword evidence="2" id="KW-1133">Transmembrane helix</keyword>
<dbReference type="RefSeq" id="WP_168057985.1">
    <property type="nucleotide sequence ID" value="NZ_VTOW01000001.1"/>
</dbReference>
<accession>A0A7X6I9R4</accession>
<feature type="repeat" description="TPR" evidence="1">
    <location>
        <begin position="364"/>
        <end position="397"/>
    </location>
</feature>
<dbReference type="Pfam" id="PF13176">
    <property type="entry name" value="TPR_7"/>
    <property type="match status" value="1"/>
</dbReference>
<evidence type="ECO:0000313" key="4">
    <source>
        <dbReference type="Proteomes" id="UP000534783"/>
    </source>
</evidence>
<evidence type="ECO:0000256" key="2">
    <source>
        <dbReference type="SAM" id="Phobius"/>
    </source>
</evidence>
<dbReference type="EMBL" id="VTOW01000001">
    <property type="protein sequence ID" value="NKE69696.1"/>
    <property type="molecule type" value="Genomic_DNA"/>
</dbReference>
<dbReference type="InterPro" id="IPR011990">
    <property type="entry name" value="TPR-like_helical_dom_sf"/>
</dbReference>
<feature type="repeat" description="TPR" evidence="1">
    <location>
        <begin position="117"/>
        <end position="150"/>
    </location>
</feature>
<sequence>MPLLILIFFAFIGIVGYLAQLNPEKVTLFITRETSYEMPVTALILFSTAFGGLLVILSAGIRETRNLFLNWKYTRLQKKEAQVETYYTEAVNAFLGKRYRDATLLFQKVLALNPNHVSTLLRLGKIQRIEKNFNEAIRLHRKARSLDEQNIEVLLALSRDLEEAQRFEEAIQHLKEILHLDETNVAALTRLRDLYIRLQHWEEAHPIQEKILKLPLSSEANQKERVIFLGIKYEIGRLFLQRDQKEIARRYFKGAIKLEKGFLPAYIGIGEVHLKEGKTELAAALLEKAYEMTNHLILLHRLEDLYLEMGEPEKILQVYRKAIDKDRHNTVLKFFLGKLYYRLEMIDDAFETLAEIDAHVEYFPDLHKILGNIYMRRGEPESAVEAFKKGLKLKKRVLVPYYCAQCDYHTIEWSGRCGRCGRWNTYQANPILVDKAHKKALAETPYSTPHPREII</sequence>
<feature type="repeat" description="TPR" evidence="1">
    <location>
        <begin position="151"/>
        <end position="184"/>
    </location>
</feature>
<organism evidence="3 4">
    <name type="scientific">Candidatus Manganitrophus noduliformans</name>
    <dbReference type="NCBI Taxonomy" id="2606439"/>
    <lineage>
        <taxon>Bacteria</taxon>
        <taxon>Pseudomonadati</taxon>
        <taxon>Nitrospirota</taxon>
        <taxon>Nitrospiria</taxon>
        <taxon>Candidatus Troglogloeales</taxon>
        <taxon>Candidatus Manganitrophaceae</taxon>
        <taxon>Candidatus Manganitrophus</taxon>
    </lineage>
</organism>
<dbReference type="AlphaFoldDB" id="A0A7X6I9R4"/>
<dbReference type="Pfam" id="PF13432">
    <property type="entry name" value="TPR_16"/>
    <property type="match status" value="1"/>
</dbReference>
<gene>
    <name evidence="3" type="ORF">MNODULE_02905</name>
</gene>
<feature type="transmembrane region" description="Helical" evidence="2">
    <location>
        <begin position="42"/>
        <end position="61"/>
    </location>
</feature>
<evidence type="ECO:0000313" key="3">
    <source>
        <dbReference type="EMBL" id="NKE69696.1"/>
    </source>
</evidence>
<reference evidence="3 4" key="1">
    <citation type="journal article" date="2020" name="Nature">
        <title>Bacterial chemolithoautotrophy via manganese oxidation.</title>
        <authorList>
            <person name="Yu H."/>
            <person name="Leadbetter J.R."/>
        </authorList>
    </citation>
    <scope>NUCLEOTIDE SEQUENCE [LARGE SCALE GENOMIC DNA]</scope>
    <source>
        <strain evidence="3 4">Mn-1</strain>
    </source>
</reference>
<dbReference type="Pfam" id="PF13374">
    <property type="entry name" value="TPR_10"/>
    <property type="match status" value="1"/>
</dbReference>
<dbReference type="PANTHER" id="PTHR12558:SF13">
    <property type="entry name" value="CELL DIVISION CYCLE PROTEIN 27 HOMOLOG"/>
    <property type="match status" value="1"/>
</dbReference>